<sequence length="125" mass="13967">MKLMNSHPYDENAQMLIAEDIRQRNVEANMEAAIEYNPEAFGSVVMLYINCRVNGFPVKAFVDSGAQTTIMSTACADRCNVMRLVDTRWEGIAKGVGTQRIIGRIHLVQVIIIENTSLVKVKGCY</sequence>
<dbReference type="GO" id="GO:0004190">
    <property type="term" value="F:aspartic-type endopeptidase activity"/>
    <property type="evidence" value="ECO:0007669"/>
    <property type="project" value="InterPro"/>
</dbReference>
<dbReference type="Gene3D" id="2.40.70.10">
    <property type="entry name" value="Acid Proteases"/>
    <property type="match status" value="1"/>
</dbReference>
<dbReference type="EMBL" id="HBUF01142761">
    <property type="protein sequence ID" value="CAG6646615.1"/>
    <property type="molecule type" value="Transcribed_RNA"/>
</dbReference>
<dbReference type="PANTHER" id="PTHR15397:SF3">
    <property type="entry name" value="DNA DAMAGE INDUCIBLE 1 HOMOLOG 2"/>
    <property type="match status" value="1"/>
</dbReference>
<evidence type="ECO:0000259" key="1">
    <source>
        <dbReference type="Pfam" id="PF09668"/>
    </source>
</evidence>
<reference evidence="2" key="1">
    <citation type="submission" date="2021-05" db="EMBL/GenBank/DDBJ databases">
        <authorList>
            <person name="Alioto T."/>
            <person name="Alioto T."/>
            <person name="Gomez Garrido J."/>
        </authorList>
    </citation>
    <scope>NUCLEOTIDE SEQUENCE</scope>
</reference>
<dbReference type="EMBL" id="HBUF01671186">
    <property type="protein sequence ID" value="CAG6790495.1"/>
    <property type="molecule type" value="Transcribed_RNA"/>
</dbReference>
<dbReference type="EMBL" id="HBUF01142760">
    <property type="protein sequence ID" value="CAG6646612.1"/>
    <property type="molecule type" value="Transcribed_RNA"/>
</dbReference>
<dbReference type="PANTHER" id="PTHR15397">
    <property type="entry name" value="SODIUM-GLUCOSE COTRANSPORTER REGULATORY PROTEIN -RELATED"/>
    <property type="match status" value="1"/>
</dbReference>
<dbReference type="Pfam" id="PF09668">
    <property type="entry name" value="Asp_protease"/>
    <property type="match status" value="1"/>
</dbReference>
<dbReference type="SUPFAM" id="SSF50630">
    <property type="entry name" value="Acid proteases"/>
    <property type="match status" value="1"/>
</dbReference>
<protein>
    <submittedName>
        <fullName evidence="2">Protein DDI1 homolog 2</fullName>
    </submittedName>
</protein>
<organism evidence="2">
    <name type="scientific">Cacopsylla melanoneura</name>
    <dbReference type="NCBI Taxonomy" id="428564"/>
    <lineage>
        <taxon>Eukaryota</taxon>
        <taxon>Metazoa</taxon>
        <taxon>Ecdysozoa</taxon>
        <taxon>Arthropoda</taxon>
        <taxon>Hexapoda</taxon>
        <taxon>Insecta</taxon>
        <taxon>Pterygota</taxon>
        <taxon>Neoptera</taxon>
        <taxon>Paraneoptera</taxon>
        <taxon>Hemiptera</taxon>
        <taxon>Sternorrhyncha</taxon>
        <taxon>Psylloidea</taxon>
        <taxon>Psyllidae</taxon>
        <taxon>Psyllinae</taxon>
        <taxon>Cacopsylla</taxon>
    </lineage>
</organism>
<name>A0A8D8ZDT4_9HEMI</name>
<dbReference type="GO" id="GO:0006508">
    <property type="term" value="P:proteolysis"/>
    <property type="evidence" value="ECO:0007669"/>
    <property type="project" value="InterPro"/>
</dbReference>
<dbReference type="EMBL" id="HBUF01463803">
    <property type="protein sequence ID" value="CAG6744309.1"/>
    <property type="molecule type" value="Transcribed_RNA"/>
</dbReference>
<dbReference type="InterPro" id="IPR021109">
    <property type="entry name" value="Peptidase_aspartic_dom_sf"/>
</dbReference>
<accession>A0A8D8ZDT4</accession>
<dbReference type="AlphaFoldDB" id="A0A8D8ZDT4"/>
<dbReference type="InterPro" id="IPR019103">
    <property type="entry name" value="Peptidase_aspartic_DDI1-type"/>
</dbReference>
<proteinExistence type="predicted"/>
<dbReference type="EMBL" id="HBUF01463802">
    <property type="protein sequence ID" value="CAG6744306.1"/>
    <property type="molecule type" value="Transcribed_RNA"/>
</dbReference>
<feature type="domain" description="Aspartic peptidase DDI1-type" evidence="1">
    <location>
        <begin position="38"/>
        <end position="113"/>
    </location>
</feature>
<evidence type="ECO:0000313" key="2">
    <source>
        <dbReference type="EMBL" id="CAG6744306.1"/>
    </source>
</evidence>